<reference evidence="2" key="1">
    <citation type="submission" date="2024-07" db="EMBL/GenBank/DDBJ databases">
        <title>Two chromosome-level genome assemblies of Korean endemic species Abeliophyllum distichum and Forsythia ovata (Oleaceae).</title>
        <authorList>
            <person name="Jang H."/>
        </authorList>
    </citation>
    <scope>NUCLEOTIDE SEQUENCE [LARGE SCALE GENOMIC DNA]</scope>
</reference>
<comment type="caution">
    <text evidence="1">The sequence shown here is derived from an EMBL/GenBank/DDBJ whole genome shotgun (WGS) entry which is preliminary data.</text>
</comment>
<evidence type="ECO:0000313" key="1">
    <source>
        <dbReference type="EMBL" id="KAL2529647.1"/>
    </source>
</evidence>
<accession>A0ABD1UX63</accession>
<name>A0ABD1UX63_9LAMI</name>
<evidence type="ECO:0000313" key="2">
    <source>
        <dbReference type="Proteomes" id="UP001604277"/>
    </source>
</evidence>
<sequence length="128" mass="14615">MGFYLQKKLNFLCHQMFVSTHYDGEDLVIKFGKGERWKKVFGPIFVYLNSVSAKEDSVYSGTMLKSRYISKENILGKGAYVGVASPGENGSFQTENKLITKIFQELKLGARIPKHMVLLHLRNLRPIE</sequence>
<organism evidence="1 2">
    <name type="scientific">Forsythia ovata</name>
    <dbReference type="NCBI Taxonomy" id="205694"/>
    <lineage>
        <taxon>Eukaryota</taxon>
        <taxon>Viridiplantae</taxon>
        <taxon>Streptophyta</taxon>
        <taxon>Embryophyta</taxon>
        <taxon>Tracheophyta</taxon>
        <taxon>Spermatophyta</taxon>
        <taxon>Magnoliopsida</taxon>
        <taxon>eudicotyledons</taxon>
        <taxon>Gunneridae</taxon>
        <taxon>Pentapetalae</taxon>
        <taxon>asterids</taxon>
        <taxon>lamiids</taxon>
        <taxon>Lamiales</taxon>
        <taxon>Oleaceae</taxon>
        <taxon>Forsythieae</taxon>
        <taxon>Forsythia</taxon>
    </lineage>
</organism>
<dbReference type="AlphaFoldDB" id="A0ABD1UX63"/>
<gene>
    <name evidence="1" type="ORF">Fot_22248</name>
</gene>
<dbReference type="Proteomes" id="UP001604277">
    <property type="component" value="Unassembled WGS sequence"/>
</dbReference>
<dbReference type="PANTHER" id="PTHR32018:SF1">
    <property type="entry name" value="RHAMNOGALACTURONAN ENDOLYASE"/>
    <property type="match status" value="1"/>
</dbReference>
<dbReference type="EMBL" id="JBFOLJ010000006">
    <property type="protein sequence ID" value="KAL2529647.1"/>
    <property type="molecule type" value="Genomic_DNA"/>
</dbReference>
<keyword evidence="2" id="KW-1185">Reference proteome</keyword>
<proteinExistence type="predicted"/>
<protein>
    <submittedName>
        <fullName evidence="1">Rhamnogalacturonan endolyase</fullName>
    </submittedName>
</protein>
<dbReference type="PANTHER" id="PTHR32018">
    <property type="entry name" value="RHAMNOGALACTURONATE LYASE FAMILY PROTEIN"/>
    <property type="match status" value="1"/>
</dbReference>
<dbReference type="InterPro" id="IPR051850">
    <property type="entry name" value="Polysacch_Lyase_4"/>
</dbReference>